<keyword evidence="2" id="KW-1185">Reference proteome</keyword>
<dbReference type="AlphaFoldDB" id="A0A329R7V1"/>
<evidence type="ECO:0008006" key="3">
    <source>
        <dbReference type="Google" id="ProtNLM"/>
    </source>
</evidence>
<evidence type="ECO:0000313" key="1">
    <source>
        <dbReference type="EMBL" id="RAW20480.1"/>
    </source>
</evidence>
<dbReference type="Pfam" id="PF08284">
    <property type="entry name" value="RVP_2"/>
    <property type="match status" value="1"/>
</dbReference>
<dbReference type="Gene3D" id="2.40.70.10">
    <property type="entry name" value="Acid Proteases"/>
    <property type="match status" value="1"/>
</dbReference>
<evidence type="ECO:0000313" key="2">
    <source>
        <dbReference type="Proteomes" id="UP000251314"/>
    </source>
</evidence>
<dbReference type="EMBL" id="MJFZ01002815">
    <property type="protein sequence ID" value="RAW20480.1"/>
    <property type="molecule type" value="Genomic_DNA"/>
</dbReference>
<dbReference type="Proteomes" id="UP000251314">
    <property type="component" value="Unassembled WGS sequence"/>
</dbReference>
<name>A0A329R7V1_9STRA</name>
<accession>A0A329R7V1</accession>
<reference evidence="1 2" key="1">
    <citation type="submission" date="2018-01" db="EMBL/GenBank/DDBJ databases">
        <title>Draft genome of the strawberry crown rot pathogen Phytophthora cactorum.</title>
        <authorList>
            <person name="Armitage A.D."/>
            <person name="Lysoe E."/>
            <person name="Nellist C.F."/>
            <person name="Harrison R.J."/>
            <person name="Brurberg M.B."/>
        </authorList>
    </citation>
    <scope>NUCLEOTIDE SEQUENCE [LARGE SCALE GENOMIC DNA]</scope>
    <source>
        <strain evidence="1 2">10300</strain>
    </source>
</reference>
<proteinExistence type="predicted"/>
<sequence length="177" mass="19372">MLHVWEYPSSVGELPSAQLAQGSTEPSLRLVAGRPTGEELSFVGPRGGRGQQVPALKRDGLSYENSLCKPGLLVVQVNVKGFVKPWKVLIDSGASGNYARRSTLEGSQQYAEALEVQTRDTISFRLATGTLVTVSKVSVDNCVKILDFNSVERCLILDLDSRLDQILVMVWLECHDP</sequence>
<protein>
    <recommendedName>
        <fullName evidence="3">Aspartic peptidase domain</fullName>
    </recommendedName>
</protein>
<dbReference type="OrthoDB" id="123763at2759"/>
<comment type="caution">
    <text evidence="1">The sequence shown here is derived from an EMBL/GenBank/DDBJ whole genome shotgun (WGS) entry which is preliminary data.</text>
</comment>
<dbReference type="VEuPathDB" id="FungiDB:PC110_g23078"/>
<organism evidence="1 2">
    <name type="scientific">Phytophthora cactorum</name>
    <dbReference type="NCBI Taxonomy" id="29920"/>
    <lineage>
        <taxon>Eukaryota</taxon>
        <taxon>Sar</taxon>
        <taxon>Stramenopiles</taxon>
        <taxon>Oomycota</taxon>
        <taxon>Peronosporomycetes</taxon>
        <taxon>Peronosporales</taxon>
        <taxon>Peronosporaceae</taxon>
        <taxon>Phytophthora</taxon>
    </lineage>
</organism>
<dbReference type="InterPro" id="IPR021109">
    <property type="entry name" value="Peptidase_aspartic_dom_sf"/>
</dbReference>
<gene>
    <name evidence="1" type="ORF">PC110_g23078</name>
</gene>